<sequence length="265" mass="29010">MYVPVTVELNYKPQGSTYGHRHRSDVVRRFLTSGIGTSICQRVSLGQGHGISPEKSRGCSIRCRHPALSVRVLPLTATRDLLPQSRVSQSKLATCPALGSRQVVSPVPTCLKPASSSQAPTGHARGAGRPAPPREQEALKPMIIGHDPPPAARRYIRQITVRACRGWIVQYLPARSTFRQLSSHVRTAISRCERCPSYAANSTIPLHGQLFQGVQKLVYFSIHVLSGRVTKFTHNTVHTTVSLTSTPKSKTHLNLSRPTSPFCGL</sequence>
<name>C3YXX6_BRAFL</name>
<organism>
    <name type="scientific">Branchiostoma floridae</name>
    <name type="common">Florida lancelet</name>
    <name type="synonym">Amphioxus</name>
    <dbReference type="NCBI Taxonomy" id="7739"/>
    <lineage>
        <taxon>Eukaryota</taxon>
        <taxon>Metazoa</taxon>
        <taxon>Chordata</taxon>
        <taxon>Cephalochordata</taxon>
        <taxon>Leptocardii</taxon>
        <taxon>Amphioxiformes</taxon>
        <taxon>Branchiostomatidae</taxon>
        <taxon>Branchiostoma</taxon>
    </lineage>
</organism>
<dbReference type="EMBL" id="GG666563">
    <property type="protein sequence ID" value="EEN54935.1"/>
    <property type="molecule type" value="Genomic_DNA"/>
</dbReference>
<dbReference type="AlphaFoldDB" id="C3YXX6"/>
<feature type="region of interest" description="Disordered" evidence="1">
    <location>
        <begin position="112"/>
        <end position="134"/>
    </location>
</feature>
<dbReference type="InParanoid" id="C3YXX6"/>
<proteinExistence type="predicted"/>
<evidence type="ECO:0000313" key="2">
    <source>
        <dbReference type="EMBL" id="EEN54935.1"/>
    </source>
</evidence>
<reference evidence="2" key="1">
    <citation type="journal article" date="2008" name="Nature">
        <title>The amphioxus genome and the evolution of the chordate karyotype.</title>
        <authorList>
            <consortium name="US DOE Joint Genome Institute (JGI-PGF)"/>
            <person name="Putnam N.H."/>
            <person name="Butts T."/>
            <person name="Ferrier D.E.K."/>
            <person name="Furlong R.F."/>
            <person name="Hellsten U."/>
            <person name="Kawashima T."/>
            <person name="Robinson-Rechavi M."/>
            <person name="Shoguchi E."/>
            <person name="Terry A."/>
            <person name="Yu J.-K."/>
            <person name="Benito-Gutierrez E.L."/>
            <person name="Dubchak I."/>
            <person name="Garcia-Fernandez J."/>
            <person name="Gibson-Brown J.J."/>
            <person name="Grigoriev I.V."/>
            <person name="Horton A.C."/>
            <person name="de Jong P.J."/>
            <person name="Jurka J."/>
            <person name="Kapitonov V.V."/>
            <person name="Kohara Y."/>
            <person name="Kuroki Y."/>
            <person name="Lindquist E."/>
            <person name="Lucas S."/>
            <person name="Osoegawa K."/>
            <person name="Pennacchio L.A."/>
            <person name="Salamov A.A."/>
            <person name="Satou Y."/>
            <person name="Sauka-Spengler T."/>
            <person name="Schmutz J."/>
            <person name="Shin-I T."/>
            <person name="Toyoda A."/>
            <person name="Bronner-Fraser M."/>
            <person name="Fujiyama A."/>
            <person name="Holland L.Z."/>
            <person name="Holland P.W.H."/>
            <person name="Satoh N."/>
            <person name="Rokhsar D.S."/>
        </authorList>
    </citation>
    <scope>NUCLEOTIDE SEQUENCE [LARGE SCALE GENOMIC DNA]</scope>
    <source>
        <strain evidence="2">S238N-H82</strain>
        <tissue evidence="2">Testes</tissue>
    </source>
</reference>
<protein>
    <submittedName>
        <fullName evidence="2">Uncharacterized protein</fullName>
    </submittedName>
</protein>
<gene>
    <name evidence="2" type="ORF">BRAFLDRAFT_122446</name>
</gene>
<accession>C3YXX6</accession>
<evidence type="ECO:0000256" key="1">
    <source>
        <dbReference type="SAM" id="MobiDB-lite"/>
    </source>
</evidence>